<feature type="transmembrane region" description="Helical" evidence="1">
    <location>
        <begin position="21"/>
        <end position="43"/>
    </location>
</feature>
<gene>
    <name evidence="2" type="ORF">E9934_17540</name>
</gene>
<dbReference type="NCBIfam" id="NF041390">
    <property type="entry name" value="TadE_Rv3655c"/>
    <property type="match status" value="1"/>
</dbReference>
<dbReference type="EMBL" id="STGW01000017">
    <property type="protein sequence ID" value="THV09107.1"/>
    <property type="molecule type" value="Genomic_DNA"/>
</dbReference>
<dbReference type="OrthoDB" id="3747652at2"/>
<sequence length="129" mass="12799">MSRLSRRRSAAVQRGAVTAELAVGLPILLAVTAALTWLVAVAVGQVRAVDAARETARALARGEDPAAAIALGEAVAPDGVAITTAVSGQRIVVRASGRMEGPGGFLGSLPGARLEAEAVAVPEPTGAGP</sequence>
<keyword evidence="1" id="KW-1133">Transmembrane helix</keyword>
<organism evidence="2 3">
    <name type="scientific">Nocardioides caeni</name>
    <dbReference type="NCBI Taxonomy" id="574700"/>
    <lineage>
        <taxon>Bacteria</taxon>
        <taxon>Bacillati</taxon>
        <taxon>Actinomycetota</taxon>
        <taxon>Actinomycetes</taxon>
        <taxon>Propionibacteriales</taxon>
        <taxon>Nocardioidaceae</taxon>
        <taxon>Nocardioides</taxon>
    </lineage>
</organism>
<keyword evidence="3" id="KW-1185">Reference proteome</keyword>
<keyword evidence="1" id="KW-0472">Membrane</keyword>
<evidence type="ECO:0000313" key="3">
    <source>
        <dbReference type="Proteomes" id="UP000307087"/>
    </source>
</evidence>
<dbReference type="Proteomes" id="UP000307087">
    <property type="component" value="Unassembled WGS sequence"/>
</dbReference>
<reference evidence="2 3" key="1">
    <citation type="journal article" date="2009" name="Int. J. Syst. Evol. Microbiol.">
        <title>Nocardioides caeni sp. nov., isolated from wastewater.</title>
        <authorList>
            <person name="Yoon J.H."/>
            <person name="Kang S.J."/>
            <person name="Park S."/>
            <person name="Kim W."/>
            <person name="Oh T.K."/>
        </authorList>
    </citation>
    <scope>NUCLEOTIDE SEQUENCE [LARGE SCALE GENOMIC DNA]</scope>
    <source>
        <strain evidence="2 3">DSM 23134</strain>
    </source>
</reference>
<keyword evidence="1" id="KW-0812">Transmembrane</keyword>
<dbReference type="AlphaFoldDB" id="A0A4S8N024"/>
<protein>
    <submittedName>
        <fullName evidence="2">Pilus assembly protein</fullName>
    </submittedName>
</protein>
<name>A0A4S8N024_9ACTN</name>
<evidence type="ECO:0000256" key="1">
    <source>
        <dbReference type="SAM" id="Phobius"/>
    </source>
</evidence>
<accession>A0A4S8N024</accession>
<proteinExistence type="predicted"/>
<comment type="caution">
    <text evidence="2">The sequence shown here is derived from an EMBL/GenBank/DDBJ whole genome shotgun (WGS) entry which is preliminary data.</text>
</comment>
<dbReference type="InterPro" id="IPR049790">
    <property type="entry name" value="Rv3655c/TadE"/>
</dbReference>
<evidence type="ECO:0000313" key="2">
    <source>
        <dbReference type="EMBL" id="THV09107.1"/>
    </source>
</evidence>